<dbReference type="SUPFAM" id="SSF53448">
    <property type="entry name" value="Nucleotide-diphospho-sugar transferases"/>
    <property type="match status" value="1"/>
</dbReference>
<reference evidence="1 2" key="1">
    <citation type="submission" date="2018-05" db="EMBL/GenBank/DDBJ databases">
        <title>Complete genome sequence of Flagellimonas aquimarina ECD12 isolated from seaweed Ecklonia cava.</title>
        <authorList>
            <person name="Choi S."/>
            <person name="Seong C."/>
        </authorList>
    </citation>
    <scope>NUCLEOTIDE SEQUENCE [LARGE SCALE GENOMIC DNA]</scope>
    <source>
        <strain evidence="1 2">ECD12</strain>
    </source>
</reference>
<dbReference type="PANTHER" id="PTHR36529:SF1">
    <property type="entry name" value="GLYCOSYLTRANSFERASE"/>
    <property type="match status" value="1"/>
</dbReference>
<sequence length="245" mass="27916">MDICRKFTIVEQILKNTFSKETAILIFANSAIAETRRKKTLANLNLFHALTERTLQTAKTSGLPYFHFTEKEQQGTSFGARFSNAIQAIYDKGYKNVITIGNDSPQLKASHIIEAEKQLQLGKTVLGPASDGGFYLMGLHCSNFDPNLFLRLPWQRFGLFNKISQLFESYDSHVHRLPVLHDIDSEKDIKTLLNFSKTISITILKILGSLLKRSTRIVSKNVQILQYYFHSLHFNKGSPVLMRFS</sequence>
<organism evidence="1 2">
    <name type="scientific">Flagellimonas aquimarina</name>
    <dbReference type="NCBI Taxonomy" id="2201895"/>
    <lineage>
        <taxon>Bacteria</taxon>
        <taxon>Pseudomonadati</taxon>
        <taxon>Bacteroidota</taxon>
        <taxon>Flavobacteriia</taxon>
        <taxon>Flavobacteriales</taxon>
        <taxon>Flavobacteriaceae</taxon>
        <taxon>Flagellimonas</taxon>
    </lineage>
</organism>
<evidence type="ECO:0000313" key="1">
    <source>
        <dbReference type="EMBL" id="PWL39824.1"/>
    </source>
</evidence>
<proteinExistence type="predicted"/>
<dbReference type="OrthoDB" id="9798250at2"/>
<dbReference type="Proteomes" id="UP000245762">
    <property type="component" value="Unassembled WGS sequence"/>
</dbReference>
<protein>
    <submittedName>
        <fullName evidence="1">DUF2064 domain-containing protein</fullName>
    </submittedName>
</protein>
<evidence type="ECO:0000313" key="2">
    <source>
        <dbReference type="Proteomes" id="UP000245762"/>
    </source>
</evidence>
<dbReference type="EMBL" id="QGEG01000001">
    <property type="protein sequence ID" value="PWL39824.1"/>
    <property type="molecule type" value="Genomic_DNA"/>
</dbReference>
<dbReference type="AlphaFoldDB" id="A0A316L150"/>
<name>A0A316L150_9FLAO</name>
<dbReference type="InterPro" id="IPR018641">
    <property type="entry name" value="Trfase_1_rSAM/seldom-assoc"/>
</dbReference>
<dbReference type="InterPro" id="IPR029044">
    <property type="entry name" value="Nucleotide-diphossugar_trans"/>
</dbReference>
<dbReference type="Gene3D" id="3.90.550.10">
    <property type="entry name" value="Spore Coat Polysaccharide Biosynthesis Protein SpsA, Chain A"/>
    <property type="match status" value="1"/>
</dbReference>
<dbReference type="PANTHER" id="PTHR36529">
    <property type="entry name" value="SLL1095 PROTEIN"/>
    <property type="match status" value="1"/>
</dbReference>
<gene>
    <name evidence="1" type="ORF">DKG77_03050</name>
</gene>
<keyword evidence="2" id="KW-1185">Reference proteome</keyword>
<dbReference type="Pfam" id="PF09837">
    <property type="entry name" value="DUF2064"/>
    <property type="match status" value="1"/>
</dbReference>
<accession>A0A316L150</accession>
<comment type="caution">
    <text evidence="1">The sequence shown here is derived from an EMBL/GenBank/DDBJ whole genome shotgun (WGS) entry which is preliminary data.</text>
</comment>